<evidence type="ECO:0000313" key="2">
    <source>
        <dbReference type="EMBL" id="PXY23925.1"/>
    </source>
</evidence>
<feature type="transmembrane region" description="Helical" evidence="1">
    <location>
        <begin position="12"/>
        <end position="39"/>
    </location>
</feature>
<keyword evidence="1" id="KW-0812">Transmembrane</keyword>
<sequence>MRKVLKNGYGVLAIVALSMAVVLAIVFLVALIVGGGAGTTLSEFGGTLAEWSIYIAALAMVPGLIYVYVTREHSLTSRKKEPAVES</sequence>
<evidence type="ECO:0000256" key="1">
    <source>
        <dbReference type="SAM" id="Phobius"/>
    </source>
</evidence>
<accession>A0A318LJR2</accession>
<dbReference type="EMBL" id="MASU01000013">
    <property type="protein sequence ID" value="PXY23925.1"/>
    <property type="molecule type" value="Genomic_DNA"/>
</dbReference>
<keyword evidence="1" id="KW-1133">Transmembrane helix</keyword>
<dbReference type="OrthoDB" id="2970823at2"/>
<organism evidence="2 3">
    <name type="scientific">Prauserella flavalba</name>
    <dbReference type="NCBI Taxonomy" id="1477506"/>
    <lineage>
        <taxon>Bacteria</taxon>
        <taxon>Bacillati</taxon>
        <taxon>Actinomycetota</taxon>
        <taxon>Actinomycetes</taxon>
        <taxon>Pseudonocardiales</taxon>
        <taxon>Pseudonocardiaceae</taxon>
        <taxon>Prauserella</taxon>
    </lineage>
</organism>
<dbReference type="AlphaFoldDB" id="A0A318LJR2"/>
<reference evidence="2 3" key="1">
    <citation type="submission" date="2016-07" db="EMBL/GenBank/DDBJ databases">
        <title>Draft genome sequence of Prauserella sp. YIM 121212, isolated from alkaline soil.</title>
        <authorList>
            <person name="Ruckert C."/>
            <person name="Albersmeier A."/>
            <person name="Jiang C.-L."/>
            <person name="Jiang Y."/>
            <person name="Kalinowski J."/>
            <person name="Schneider O."/>
            <person name="Winkler A."/>
            <person name="Zotchev S.B."/>
        </authorList>
    </citation>
    <scope>NUCLEOTIDE SEQUENCE [LARGE SCALE GENOMIC DNA]</scope>
    <source>
        <strain evidence="2 3">YIM 121212</strain>
    </source>
</reference>
<proteinExistence type="predicted"/>
<comment type="caution">
    <text evidence="2">The sequence shown here is derived from an EMBL/GenBank/DDBJ whole genome shotgun (WGS) entry which is preliminary data.</text>
</comment>
<feature type="transmembrane region" description="Helical" evidence="1">
    <location>
        <begin position="51"/>
        <end position="69"/>
    </location>
</feature>
<protein>
    <submittedName>
        <fullName evidence="2">Uncharacterized protein</fullName>
    </submittedName>
</protein>
<gene>
    <name evidence="2" type="ORF">BA062_26985</name>
</gene>
<evidence type="ECO:0000313" key="3">
    <source>
        <dbReference type="Proteomes" id="UP000247892"/>
    </source>
</evidence>
<name>A0A318LJR2_9PSEU</name>
<dbReference type="Proteomes" id="UP000247892">
    <property type="component" value="Unassembled WGS sequence"/>
</dbReference>
<keyword evidence="1" id="KW-0472">Membrane</keyword>
<dbReference type="RefSeq" id="WP_110341673.1">
    <property type="nucleotide sequence ID" value="NZ_MASU01000013.1"/>
</dbReference>
<keyword evidence="3" id="KW-1185">Reference proteome</keyword>